<dbReference type="InterPro" id="IPR036273">
    <property type="entry name" value="CRAL/TRIO_N_dom_sf"/>
</dbReference>
<dbReference type="GO" id="GO:0000139">
    <property type="term" value="C:Golgi membrane"/>
    <property type="evidence" value="ECO:0007669"/>
    <property type="project" value="UniProtKB-SubCell"/>
</dbReference>
<dbReference type="OMA" id="IQMWDEM"/>
<dbReference type="GO" id="GO:0005886">
    <property type="term" value="C:plasma membrane"/>
    <property type="evidence" value="ECO:0007669"/>
    <property type="project" value="UniProtKB-SubCell"/>
</dbReference>
<dbReference type="SUPFAM" id="SSF52087">
    <property type="entry name" value="CRAL/TRIO domain"/>
    <property type="match status" value="1"/>
</dbReference>
<evidence type="ECO:0000256" key="2">
    <source>
        <dbReference type="ARBA" id="ARBA00004395"/>
    </source>
</evidence>
<comment type="similarity">
    <text evidence="5">Belongs to the SFH family.</text>
</comment>
<protein>
    <submittedName>
        <fullName evidence="8">Putative sec14p-like phosphatidylinositol transfer family protein</fullName>
    </submittedName>
</protein>
<proteinExistence type="inferred from homology"/>
<dbReference type="Gene3D" id="1.10.8.20">
    <property type="entry name" value="N-terminal domain of phosphatidylinositol transfer protein sec14p"/>
    <property type="match status" value="1"/>
</dbReference>
<dbReference type="InterPro" id="IPR001251">
    <property type="entry name" value="CRAL-TRIO_dom"/>
</dbReference>
<dbReference type="InterPro" id="IPR051026">
    <property type="entry name" value="PI/PC_transfer"/>
</dbReference>
<evidence type="ECO:0000256" key="1">
    <source>
        <dbReference type="ARBA" id="ARBA00004202"/>
    </source>
</evidence>
<organism evidence="8 9">
    <name type="scientific">Helianthus annuus</name>
    <name type="common">Common sunflower</name>
    <dbReference type="NCBI Taxonomy" id="4232"/>
    <lineage>
        <taxon>Eukaryota</taxon>
        <taxon>Viridiplantae</taxon>
        <taxon>Streptophyta</taxon>
        <taxon>Embryophyta</taxon>
        <taxon>Tracheophyta</taxon>
        <taxon>Spermatophyta</taxon>
        <taxon>Magnoliopsida</taxon>
        <taxon>eudicotyledons</taxon>
        <taxon>Gunneridae</taxon>
        <taxon>Pentapetalae</taxon>
        <taxon>asterids</taxon>
        <taxon>campanulids</taxon>
        <taxon>Asterales</taxon>
        <taxon>Asteraceae</taxon>
        <taxon>Asteroideae</taxon>
        <taxon>Heliantheae alliance</taxon>
        <taxon>Heliantheae</taxon>
        <taxon>Helianthus</taxon>
    </lineage>
</organism>
<dbReference type="PANTHER" id="PTHR45657:SF8">
    <property type="entry name" value="PHOSPHATIDYLINOSITOL_PHOSPHATIDYLCHOLINE TRANSFER PROTEIN SFH13"/>
    <property type="match status" value="1"/>
</dbReference>
<dbReference type="AlphaFoldDB" id="A0A251UTB5"/>
<accession>A0A251UTB5</accession>
<feature type="compositionally biased region" description="Basic and acidic residues" evidence="6">
    <location>
        <begin position="9"/>
        <end position="26"/>
    </location>
</feature>
<dbReference type="Proteomes" id="UP000215914">
    <property type="component" value="Chromosome 5"/>
</dbReference>
<evidence type="ECO:0000256" key="6">
    <source>
        <dbReference type="SAM" id="MobiDB-lite"/>
    </source>
</evidence>
<dbReference type="Pfam" id="PF00650">
    <property type="entry name" value="CRAL_TRIO"/>
    <property type="match status" value="1"/>
</dbReference>
<feature type="domain" description="CRAL-TRIO" evidence="7">
    <location>
        <begin position="154"/>
        <end position="329"/>
    </location>
</feature>
<dbReference type="CDD" id="cd00170">
    <property type="entry name" value="SEC14"/>
    <property type="match status" value="1"/>
</dbReference>
<keyword evidence="4" id="KW-0333">Golgi apparatus</keyword>
<dbReference type="SMART" id="SM00516">
    <property type="entry name" value="SEC14"/>
    <property type="match status" value="1"/>
</dbReference>
<reference evidence="9" key="1">
    <citation type="journal article" date="2017" name="Nature">
        <title>The sunflower genome provides insights into oil metabolism, flowering and Asterid evolution.</title>
        <authorList>
            <person name="Badouin H."/>
            <person name="Gouzy J."/>
            <person name="Grassa C.J."/>
            <person name="Murat F."/>
            <person name="Staton S.E."/>
            <person name="Cottret L."/>
            <person name="Lelandais-Briere C."/>
            <person name="Owens G.L."/>
            <person name="Carrere S."/>
            <person name="Mayjonade B."/>
            <person name="Legrand L."/>
            <person name="Gill N."/>
            <person name="Kane N.C."/>
            <person name="Bowers J.E."/>
            <person name="Hubner S."/>
            <person name="Bellec A."/>
            <person name="Berard A."/>
            <person name="Berges H."/>
            <person name="Blanchet N."/>
            <person name="Boniface M.C."/>
            <person name="Brunel D."/>
            <person name="Catrice O."/>
            <person name="Chaidir N."/>
            <person name="Claudel C."/>
            <person name="Donnadieu C."/>
            <person name="Faraut T."/>
            <person name="Fievet G."/>
            <person name="Helmstetter N."/>
            <person name="King M."/>
            <person name="Knapp S.J."/>
            <person name="Lai Z."/>
            <person name="Le Paslier M.C."/>
            <person name="Lippi Y."/>
            <person name="Lorenzon L."/>
            <person name="Mandel J.R."/>
            <person name="Marage G."/>
            <person name="Marchand G."/>
            <person name="Marquand E."/>
            <person name="Bret-Mestries E."/>
            <person name="Morien E."/>
            <person name="Nambeesan S."/>
            <person name="Nguyen T."/>
            <person name="Pegot-Espagnet P."/>
            <person name="Pouilly N."/>
            <person name="Raftis F."/>
            <person name="Sallet E."/>
            <person name="Schiex T."/>
            <person name="Thomas J."/>
            <person name="Vandecasteele C."/>
            <person name="Vares D."/>
            <person name="Vear F."/>
            <person name="Vautrin S."/>
            <person name="Crespi M."/>
            <person name="Mangin B."/>
            <person name="Burke J.M."/>
            <person name="Salse J."/>
            <person name="Munos S."/>
            <person name="Vincourt P."/>
            <person name="Rieseberg L.H."/>
            <person name="Langlade N.B."/>
        </authorList>
    </citation>
    <scope>NUCLEOTIDE SEQUENCE [LARGE SCALE GENOMIC DNA]</scope>
    <source>
        <strain evidence="9">cv. SF193</strain>
    </source>
</reference>
<dbReference type="STRING" id="4232.A0A251UTB5"/>
<gene>
    <name evidence="8" type="ORF">HannXRQ_Chr05g0160401</name>
</gene>
<evidence type="ECO:0000256" key="3">
    <source>
        <dbReference type="ARBA" id="ARBA00022927"/>
    </source>
</evidence>
<evidence type="ECO:0000313" key="9">
    <source>
        <dbReference type="Proteomes" id="UP000215914"/>
    </source>
</evidence>
<dbReference type="PANTHER" id="PTHR45657">
    <property type="entry name" value="CRAL-TRIO DOMAIN-CONTAINING PROTEIN YKL091C-RELATED"/>
    <property type="match status" value="1"/>
</dbReference>
<evidence type="ECO:0000256" key="4">
    <source>
        <dbReference type="ARBA" id="ARBA00023034"/>
    </source>
</evidence>
<dbReference type="PROSITE" id="PS50191">
    <property type="entry name" value="CRAL_TRIO"/>
    <property type="match status" value="1"/>
</dbReference>
<keyword evidence="3" id="KW-0813">Transport</keyword>
<evidence type="ECO:0000313" key="8">
    <source>
        <dbReference type="EMBL" id="OTG26598.1"/>
    </source>
</evidence>
<dbReference type="SUPFAM" id="SSF46938">
    <property type="entry name" value="CRAL/TRIO N-terminal domain"/>
    <property type="match status" value="1"/>
</dbReference>
<keyword evidence="3" id="KW-0653">Protein transport</keyword>
<dbReference type="GO" id="GO:0015031">
    <property type="term" value="P:protein transport"/>
    <property type="evidence" value="ECO:0007669"/>
    <property type="project" value="UniProtKB-KW"/>
</dbReference>
<sequence length="620" mass="71545">MSEGIEAFDETRERRSDIEISEDERRQSKIGALKKKAINASNKFTHSLKKRGKRKIDYRVPSVSIEDVRNANEEKAVHELRQKLLDKDLLPPRHDDYHTLLRLVIIFFQCFKSLLFLKARDFNIERTARMWEEMLNWRKEYGTDTILEDFHYDELEEVLQHYPHGYHGVDREGRPVYIERLGKAHPSRLMRITSIERYLKYHVQEFERAFSEKFPACSIAAKRHICSTTTILDVQGLGLKNFTPTAASMLGAMSKVDSNYYPETLHRMFVVNAGPTFKNCLWPAAQKFLDAKTIAKIQVLEPKSLSKLQEVIDPSQLPDFLGGSCVCPVEGGCLRSNKGPWNDPEIMKVVNNAEARFVRQITSLSSDQQKVDSYIQYYPVKGRSDMSNIESGSDVDDPCFLSTVNDPRISKLASVCEEATTSDSPAYYSCNDHFTSFDQRQDTSPSQSPTSGITLQDSEGASLIIRYLDNILEKVVKRGFSCIARPVLSLVVKLIERMFSLPIEYYWRKQNNVYPNNAVEHRYESQTHVQTEAVRENQILPCVERLQKLEEILEEIKKRPAQIPVEKEHMLNNSLDRIKSVEFDLNKTKRVLHATVVKQLEIAALMENLQQSKFHRRRIC</sequence>
<evidence type="ECO:0000256" key="5">
    <source>
        <dbReference type="ARBA" id="ARBA00038020"/>
    </source>
</evidence>
<evidence type="ECO:0000259" key="7">
    <source>
        <dbReference type="PROSITE" id="PS50191"/>
    </source>
</evidence>
<dbReference type="Gene3D" id="3.40.525.10">
    <property type="entry name" value="CRAL-TRIO lipid binding domain"/>
    <property type="match status" value="1"/>
</dbReference>
<dbReference type="InParanoid" id="A0A251UTB5"/>
<comment type="subcellular location">
    <subcellularLocation>
        <location evidence="1">Cell membrane</location>
        <topology evidence="1">Peripheral membrane protein</topology>
    </subcellularLocation>
    <subcellularLocation>
        <location evidence="2">Golgi apparatus membrane</location>
        <topology evidence="2">Peripheral membrane protein</topology>
    </subcellularLocation>
</comment>
<dbReference type="GO" id="GO:0006892">
    <property type="term" value="P:post-Golgi vesicle-mediated transport"/>
    <property type="evidence" value="ECO:0000318"/>
    <property type="project" value="GO_Central"/>
</dbReference>
<dbReference type="GO" id="GO:0008526">
    <property type="term" value="F:phosphatidylinositol transfer activity"/>
    <property type="evidence" value="ECO:0000318"/>
    <property type="project" value="GO_Central"/>
</dbReference>
<keyword evidence="9" id="KW-1185">Reference proteome</keyword>
<dbReference type="FunCoup" id="A0A251UTB5">
    <property type="interactions" value="267"/>
</dbReference>
<dbReference type="InterPro" id="IPR036865">
    <property type="entry name" value="CRAL-TRIO_dom_sf"/>
</dbReference>
<dbReference type="EMBL" id="CM007894">
    <property type="protein sequence ID" value="OTG26598.1"/>
    <property type="molecule type" value="Genomic_DNA"/>
</dbReference>
<feature type="region of interest" description="Disordered" evidence="6">
    <location>
        <begin position="1"/>
        <end position="26"/>
    </location>
</feature>
<name>A0A251UTB5_HELAN</name>